<dbReference type="InterPro" id="IPR051906">
    <property type="entry name" value="TolC-like"/>
</dbReference>
<keyword evidence="6" id="KW-0472">Membrane</keyword>
<dbReference type="RefSeq" id="WP_074761000.1">
    <property type="nucleotide sequence ID" value="NZ_FNRF01000003.1"/>
</dbReference>
<dbReference type="Proteomes" id="UP000182257">
    <property type="component" value="Unassembled WGS sequence"/>
</dbReference>
<dbReference type="OrthoDB" id="9811587at2"/>
<accession>A0A1H4BSI4</accession>
<gene>
    <name evidence="9" type="ORF">SAMN05216462_1592</name>
</gene>
<dbReference type="GO" id="GO:1990281">
    <property type="term" value="C:efflux pump complex"/>
    <property type="evidence" value="ECO:0007669"/>
    <property type="project" value="TreeGrafter"/>
</dbReference>
<evidence type="ECO:0000256" key="1">
    <source>
        <dbReference type="ARBA" id="ARBA00004442"/>
    </source>
</evidence>
<dbReference type="AlphaFoldDB" id="A0A1H4BSI4"/>
<evidence type="ECO:0000256" key="8">
    <source>
        <dbReference type="SAM" id="Coils"/>
    </source>
</evidence>
<feature type="coiled-coil region" evidence="8">
    <location>
        <begin position="113"/>
        <end position="140"/>
    </location>
</feature>
<proteinExistence type="inferred from homology"/>
<reference evidence="9 10" key="1">
    <citation type="submission" date="2016-10" db="EMBL/GenBank/DDBJ databases">
        <authorList>
            <person name="de Groot N.N."/>
        </authorList>
    </citation>
    <scope>NUCLEOTIDE SEQUENCE [LARGE SCALE GENOMIC DNA]</scope>
    <source>
        <strain evidence="9 10">D31d</strain>
    </source>
</reference>
<evidence type="ECO:0000313" key="10">
    <source>
        <dbReference type="Proteomes" id="UP000182257"/>
    </source>
</evidence>
<organism evidence="9 10">
    <name type="scientific">Xylanibacter ruminicola</name>
    <name type="common">Prevotella ruminicola</name>
    <dbReference type="NCBI Taxonomy" id="839"/>
    <lineage>
        <taxon>Bacteria</taxon>
        <taxon>Pseudomonadati</taxon>
        <taxon>Bacteroidota</taxon>
        <taxon>Bacteroidia</taxon>
        <taxon>Bacteroidales</taxon>
        <taxon>Prevotellaceae</taxon>
        <taxon>Xylanibacter</taxon>
    </lineage>
</organism>
<dbReference type="SUPFAM" id="SSF56954">
    <property type="entry name" value="Outer membrane efflux proteins (OEP)"/>
    <property type="match status" value="1"/>
</dbReference>
<evidence type="ECO:0000256" key="3">
    <source>
        <dbReference type="ARBA" id="ARBA00022448"/>
    </source>
</evidence>
<dbReference type="Gene3D" id="1.20.1600.10">
    <property type="entry name" value="Outer membrane efflux proteins (OEP)"/>
    <property type="match status" value="1"/>
</dbReference>
<evidence type="ECO:0000256" key="6">
    <source>
        <dbReference type="ARBA" id="ARBA00023136"/>
    </source>
</evidence>
<dbReference type="PANTHER" id="PTHR30026">
    <property type="entry name" value="OUTER MEMBRANE PROTEIN TOLC"/>
    <property type="match status" value="1"/>
</dbReference>
<evidence type="ECO:0000256" key="5">
    <source>
        <dbReference type="ARBA" id="ARBA00022692"/>
    </source>
</evidence>
<comment type="similarity">
    <text evidence="2">Belongs to the outer membrane factor (OMF) (TC 1.B.17) family.</text>
</comment>
<dbReference type="GO" id="GO:0015562">
    <property type="term" value="F:efflux transmembrane transporter activity"/>
    <property type="evidence" value="ECO:0007669"/>
    <property type="project" value="InterPro"/>
</dbReference>
<protein>
    <submittedName>
        <fullName evidence="9">Outer membrane protein</fullName>
    </submittedName>
</protein>
<evidence type="ECO:0000256" key="2">
    <source>
        <dbReference type="ARBA" id="ARBA00007613"/>
    </source>
</evidence>
<sequence>MKRYVFALMIGSLGLGTASAQKAWGLRECCEYAVEHNIGIKQQQNQCRQQEIQLSTAKNSRLPDLSGSVSQNFSFGRGLTMDNTYTNKNTSSTSLQLTASMPLFTGFEIPNQIKLNQLNLEAATADLEKAKNDIRMQVAQAYVQILYDMEMADVAHRQIEIDSAQVARLQAFVDNGKASGVELSQQKATLANSKLTATQADNNMRLAILTLTQLLELDTPEGFAINRPTKEELDMIANLVNIVTPDQVFAEALGIKPEILSQQLKLKGAAHSIKIAQAGYYPTLSLSGGLGTNYYTTSGLKSDGLGKQLENNFSQYIGLNLSVPIFNRFSTRNRIRSARVDQANQQLQLDNTKKTLYKEIQQVYYNALNAQTKTQSSAEAVKSSKDAFDLVQAKYENGKATITEFNEAKNNYMKSESDLVQARYENLYQQALIEFYRGKELNF</sequence>
<dbReference type="EMBL" id="FNRF01000003">
    <property type="protein sequence ID" value="SEA51069.1"/>
    <property type="molecule type" value="Genomic_DNA"/>
</dbReference>
<dbReference type="GO" id="GO:0009279">
    <property type="term" value="C:cell outer membrane"/>
    <property type="evidence" value="ECO:0007669"/>
    <property type="project" value="UniProtKB-SubCell"/>
</dbReference>
<keyword evidence="4" id="KW-1134">Transmembrane beta strand</keyword>
<name>A0A1H4BSI4_XYLRU</name>
<dbReference type="Pfam" id="PF02321">
    <property type="entry name" value="OEP"/>
    <property type="match status" value="2"/>
</dbReference>
<keyword evidence="5" id="KW-0812">Transmembrane</keyword>
<evidence type="ECO:0000256" key="7">
    <source>
        <dbReference type="ARBA" id="ARBA00023237"/>
    </source>
</evidence>
<keyword evidence="3" id="KW-0813">Transport</keyword>
<dbReference type="GO" id="GO:0015288">
    <property type="term" value="F:porin activity"/>
    <property type="evidence" value="ECO:0007669"/>
    <property type="project" value="TreeGrafter"/>
</dbReference>
<evidence type="ECO:0000256" key="4">
    <source>
        <dbReference type="ARBA" id="ARBA00022452"/>
    </source>
</evidence>
<keyword evidence="8" id="KW-0175">Coiled coil</keyword>
<dbReference type="InterPro" id="IPR003423">
    <property type="entry name" value="OMP_efflux"/>
</dbReference>
<dbReference type="PANTHER" id="PTHR30026:SF20">
    <property type="entry name" value="OUTER MEMBRANE PROTEIN TOLC"/>
    <property type="match status" value="1"/>
</dbReference>
<comment type="subcellular location">
    <subcellularLocation>
        <location evidence="1">Cell outer membrane</location>
    </subcellularLocation>
</comment>
<evidence type="ECO:0000313" key="9">
    <source>
        <dbReference type="EMBL" id="SEA51069.1"/>
    </source>
</evidence>
<keyword evidence="7" id="KW-0998">Cell outer membrane</keyword>